<evidence type="ECO:0000256" key="3">
    <source>
        <dbReference type="RuleBase" id="RU003719"/>
    </source>
</evidence>
<evidence type="ECO:0000313" key="7">
    <source>
        <dbReference type="Proteomes" id="UP000054516"/>
    </source>
</evidence>
<reference evidence="6" key="1">
    <citation type="submission" date="2016-03" db="EMBL/GenBank/DDBJ databases">
        <title>Draft genome sequence of Rosellinia necatrix.</title>
        <authorList>
            <person name="Kanematsu S."/>
        </authorList>
    </citation>
    <scope>NUCLEOTIDE SEQUENCE [LARGE SCALE GENOMIC DNA]</scope>
    <source>
        <strain evidence="6">W97</strain>
    </source>
</reference>
<dbReference type="STRING" id="77044.A0A1W2TVS9"/>
<evidence type="ECO:0000259" key="5">
    <source>
        <dbReference type="Pfam" id="PF02826"/>
    </source>
</evidence>
<accession>A0A1W2TVS9</accession>
<dbReference type="OrthoDB" id="9991913at2759"/>
<organism evidence="6">
    <name type="scientific">Rosellinia necatrix</name>
    <name type="common">White root-rot fungus</name>
    <dbReference type="NCBI Taxonomy" id="77044"/>
    <lineage>
        <taxon>Eukaryota</taxon>
        <taxon>Fungi</taxon>
        <taxon>Dikarya</taxon>
        <taxon>Ascomycota</taxon>
        <taxon>Pezizomycotina</taxon>
        <taxon>Sordariomycetes</taxon>
        <taxon>Xylariomycetidae</taxon>
        <taxon>Xylariales</taxon>
        <taxon>Xylariaceae</taxon>
        <taxon>Rosellinia</taxon>
    </lineage>
</organism>
<dbReference type="GO" id="GO:0051287">
    <property type="term" value="F:NAD binding"/>
    <property type="evidence" value="ECO:0007669"/>
    <property type="project" value="InterPro"/>
</dbReference>
<evidence type="ECO:0000256" key="1">
    <source>
        <dbReference type="ARBA" id="ARBA00005854"/>
    </source>
</evidence>
<dbReference type="GO" id="GO:0016618">
    <property type="term" value="F:hydroxypyruvate reductase [NAD(P)H] activity"/>
    <property type="evidence" value="ECO:0007669"/>
    <property type="project" value="TreeGrafter"/>
</dbReference>
<dbReference type="InterPro" id="IPR006140">
    <property type="entry name" value="D-isomer_DH_NAD-bd"/>
</dbReference>
<dbReference type="InterPro" id="IPR036291">
    <property type="entry name" value="NAD(P)-bd_dom_sf"/>
</dbReference>
<dbReference type="CDD" id="cd12168">
    <property type="entry name" value="Mand_dh_like"/>
    <property type="match status" value="1"/>
</dbReference>
<dbReference type="AlphaFoldDB" id="A0A1W2TVS9"/>
<dbReference type="InterPro" id="IPR029752">
    <property type="entry name" value="D-isomer_DH_CS1"/>
</dbReference>
<name>A0A1W2TVS9_ROSNE</name>
<dbReference type="InterPro" id="IPR050223">
    <property type="entry name" value="D-isomer_2-hydroxyacid_DH"/>
</dbReference>
<protein>
    <submittedName>
        <fullName evidence="6">Putative D-3-phosphoglycerate dehydrogenase</fullName>
    </submittedName>
</protein>
<dbReference type="PROSITE" id="PS00065">
    <property type="entry name" value="D_2_HYDROXYACID_DH_1"/>
    <property type="match status" value="1"/>
</dbReference>
<evidence type="ECO:0000256" key="2">
    <source>
        <dbReference type="ARBA" id="ARBA00023002"/>
    </source>
</evidence>
<dbReference type="OMA" id="MNVLYYN"/>
<comment type="similarity">
    <text evidence="1 3">Belongs to the D-isomer specific 2-hydroxyacid dehydrogenase family.</text>
</comment>
<keyword evidence="7" id="KW-1185">Reference proteome</keyword>
<dbReference type="InterPro" id="IPR006139">
    <property type="entry name" value="D-isomer_2_OHA_DH_cat_dom"/>
</dbReference>
<dbReference type="Gene3D" id="3.40.50.720">
    <property type="entry name" value="NAD(P)-binding Rossmann-like Domain"/>
    <property type="match status" value="2"/>
</dbReference>
<dbReference type="SUPFAM" id="SSF51735">
    <property type="entry name" value="NAD(P)-binding Rossmann-fold domains"/>
    <property type="match status" value="1"/>
</dbReference>
<dbReference type="GO" id="GO:0030267">
    <property type="term" value="F:glyoxylate reductase (NADPH) activity"/>
    <property type="evidence" value="ECO:0007669"/>
    <property type="project" value="TreeGrafter"/>
</dbReference>
<dbReference type="PANTHER" id="PTHR10996:SF257">
    <property type="entry name" value="GLYOXYLATE REDUCTASE 1"/>
    <property type="match status" value="1"/>
</dbReference>
<evidence type="ECO:0000313" key="6">
    <source>
        <dbReference type="EMBL" id="GAP92750.1"/>
    </source>
</evidence>
<dbReference type="PROSITE" id="PS00671">
    <property type="entry name" value="D_2_HYDROXYACID_DH_3"/>
    <property type="match status" value="1"/>
</dbReference>
<dbReference type="EMBL" id="DF977530">
    <property type="protein sequence ID" value="GAP92750.1"/>
    <property type="molecule type" value="Genomic_DNA"/>
</dbReference>
<feature type="domain" description="D-isomer specific 2-hydroxyacid dehydrogenase catalytic" evidence="4">
    <location>
        <begin position="60"/>
        <end position="323"/>
    </location>
</feature>
<gene>
    <name evidence="6" type="ORF">SAMD00023353_8500090</name>
</gene>
<feature type="domain" description="D-isomer specific 2-hydroxyacid dehydrogenase NAD-binding" evidence="5">
    <location>
        <begin position="120"/>
        <end position="292"/>
    </location>
</feature>
<evidence type="ECO:0000259" key="4">
    <source>
        <dbReference type="Pfam" id="PF00389"/>
    </source>
</evidence>
<dbReference type="Pfam" id="PF00389">
    <property type="entry name" value="2-Hacid_dh"/>
    <property type="match status" value="1"/>
</dbReference>
<dbReference type="SUPFAM" id="SSF52283">
    <property type="entry name" value="Formate/glycerate dehydrogenase catalytic domain-like"/>
    <property type="match status" value="1"/>
</dbReference>
<dbReference type="InterPro" id="IPR029753">
    <property type="entry name" value="D-isomer_DH_CS"/>
</dbReference>
<dbReference type="PANTHER" id="PTHR10996">
    <property type="entry name" value="2-HYDROXYACID DEHYDROGENASE-RELATED"/>
    <property type="match status" value="1"/>
</dbReference>
<proteinExistence type="inferred from homology"/>
<sequence length="340" mass="36238">MAPTVLCIGKISEAAEAWRALGSKYTLLEFGTGTREEFLANCRGGAYDAVVGCYRSNGSTRVTGPFDAELVDALPAAWRYVAHNGAGYDTVDVAACSRRRIAVSNTPVAVDDATADVGIFLLLGALRMAHFSITALRAGQWLGQTPRGHDPKGKVLGILGMGGIGRAMAARARALGMRIVYHNRRRLAAGLEGDAEYVSFEALLARADVLSLHLSLSASTRHIIGAAELARARPGVVVVNTARGALIDEAALAAALDSGHVSAVGLDVYEDEPRVHPRLLANERAFLLPHVGTYTYETSRAMELLVLRNLEAAVDEGRMLTLVAEQKDLDWAPPAKEMPA</sequence>
<dbReference type="Proteomes" id="UP000054516">
    <property type="component" value="Unassembled WGS sequence"/>
</dbReference>
<dbReference type="Pfam" id="PF02826">
    <property type="entry name" value="2-Hacid_dh_C"/>
    <property type="match status" value="1"/>
</dbReference>
<keyword evidence="2 3" id="KW-0560">Oxidoreductase</keyword>
<dbReference type="GO" id="GO:0005829">
    <property type="term" value="C:cytosol"/>
    <property type="evidence" value="ECO:0007669"/>
    <property type="project" value="TreeGrafter"/>
</dbReference>